<comment type="pathway">
    <text evidence="2 10">Protein modification; protein glycosylation.</text>
</comment>
<feature type="transmembrane region" description="Helical" evidence="10">
    <location>
        <begin position="541"/>
        <end position="561"/>
    </location>
</feature>
<dbReference type="RefSeq" id="WP_238721868.1">
    <property type="nucleotide sequence ID" value="NZ_JAHQCW010000018.1"/>
</dbReference>
<feature type="transmembrane region" description="Helical" evidence="10">
    <location>
        <begin position="21"/>
        <end position="41"/>
    </location>
</feature>
<accession>A0A949K585</accession>
<comment type="function">
    <text evidence="10">Protein O-mannosyltransferase that catalyzes the transfer of a single mannose residue from a polyprenol phospho-mannosyl lipidic donor to the hydroxyl group of selected serine and threonine residues in acceptor proteins.</text>
</comment>
<comment type="caution">
    <text evidence="13">The sequence shown here is derived from an EMBL/GenBank/DDBJ whole genome shotgun (WGS) entry which is preliminary data.</text>
</comment>
<name>A0A949K585_9FIRM</name>
<dbReference type="GO" id="GO:0012505">
    <property type="term" value="C:endomembrane system"/>
    <property type="evidence" value="ECO:0007669"/>
    <property type="project" value="UniProtKB-SubCell"/>
</dbReference>
<feature type="transmembrane region" description="Helical" evidence="10">
    <location>
        <begin position="458"/>
        <end position="476"/>
    </location>
</feature>
<feature type="domain" description="ArnT-like N-terminal" evidence="11">
    <location>
        <begin position="213"/>
        <end position="393"/>
    </location>
</feature>
<dbReference type="AlphaFoldDB" id="A0A949K585"/>
<dbReference type="Pfam" id="PF16192">
    <property type="entry name" value="PMT_4TMC"/>
    <property type="match status" value="1"/>
</dbReference>
<keyword evidence="8 10" id="KW-0472">Membrane</keyword>
<dbReference type="GO" id="GO:0005886">
    <property type="term" value="C:plasma membrane"/>
    <property type="evidence" value="ECO:0007669"/>
    <property type="project" value="UniProtKB-SubCell"/>
</dbReference>
<keyword evidence="6 10" id="KW-0812">Transmembrane</keyword>
<evidence type="ECO:0000256" key="9">
    <source>
        <dbReference type="ARBA" id="ARBA00093617"/>
    </source>
</evidence>
<proteinExistence type="inferred from homology"/>
<evidence type="ECO:0000256" key="4">
    <source>
        <dbReference type="ARBA" id="ARBA00022676"/>
    </source>
</evidence>
<organism evidence="13 14">
    <name type="scientific">Diplocloster agilis</name>
    <dbReference type="NCBI Taxonomy" id="2850323"/>
    <lineage>
        <taxon>Bacteria</taxon>
        <taxon>Bacillati</taxon>
        <taxon>Bacillota</taxon>
        <taxon>Clostridia</taxon>
        <taxon>Lachnospirales</taxon>
        <taxon>Lachnospiraceae</taxon>
        <taxon>Diplocloster</taxon>
    </lineage>
</organism>
<dbReference type="EMBL" id="JAHQCW010000018">
    <property type="protein sequence ID" value="MBU9737271.1"/>
    <property type="molecule type" value="Genomic_DNA"/>
</dbReference>
<dbReference type="PANTHER" id="PTHR10050">
    <property type="entry name" value="DOLICHYL-PHOSPHATE-MANNOSE--PROTEIN MANNOSYLTRANSFERASE"/>
    <property type="match status" value="1"/>
</dbReference>
<dbReference type="InterPro" id="IPR032421">
    <property type="entry name" value="PMT_4TMC"/>
</dbReference>
<dbReference type="Pfam" id="PF02366">
    <property type="entry name" value="PMT"/>
    <property type="match status" value="1"/>
</dbReference>
<dbReference type="Proteomes" id="UP000712157">
    <property type="component" value="Unassembled WGS sequence"/>
</dbReference>
<dbReference type="GO" id="GO:0004169">
    <property type="term" value="F:dolichyl-phosphate-mannose-protein mannosyltransferase activity"/>
    <property type="evidence" value="ECO:0007669"/>
    <property type="project" value="UniProtKB-UniRule"/>
</dbReference>
<dbReference type="InterPro" id="IPR003342">
    <property type="entry name" value="ArnT-like_N"/>
</dbReference>
<protein>
    <recommendedName>
        <fullName evidence="9 10">Polyprenol-phosphate-mannose--protein mannosyltransferase</fullName>
        <ecNumber evidence="10">2.4.1.-</ecNumber>
    </recommendedName>
</protein>
<comment type="subcellular location">
    <subcellularLocation>
        <location evidence="10">Cell membrane</location>
    </subcellularLocation>
    <subcellularLocation>
        <location evidence="1">Endomembrane system</location>
        <topology evidence="1">Multi-pass membrane protein</topology>
    </subcellularLocation>
</comment>
<feature type="transmembrane region" description="Helical" evidence="10">
    <location>
        <begin position="266"/>
        <end position="284"/>
    </location>
</feature>
<evidence type="ECO:0000256" key="2">
    <source>
        <dbReference type="ARBA" id="ARBA00004922"/>
    </source>
</evidence>
<feature type="transmembrane region" description="Helical" evidence="10">
    <location>
        <begin position="216"/>
        <end position="236"/>
    </location>
</feature>
<evidence type="ECO:0000256" key="6">
    <source>
        <dbReference type="ARBA" id="ARBA00022692"/>
    </source>
</evidence>
<keyword evidence="7 10" id="KW-1133">Transmembrane helix</keyword>
<evidence type="ECO:0000256" key="1">
    <source>
        <dbReference type="ARBA" id="ARBA00004127"/>
    </source>
</evidence>
<evidence type="ECO:0000313" key="14">
    <source>
        <dbReference type="Proteomes" id="UP000712157"/>
    </source>
</evidence>
<evidence type="ECO:0000256" key="3">
    <source>
        <dbReference type="ARBA" id="ARBA00007222"/>
    </source>
</evidence>
<evidence type="ECO:0000256" key="8">
    <source>
        <dbReference type="ARBA" id="ARBA00023136"/>
    </source>
</evidence>
<evidence type="ECO:0000256" key="10">
    <source>
        <dbReference type="RuleBase" id="RU367007"/>
    </source>
</evidence>
<gene>
    <name evidence="13" type="ORF">KTH89_12040</name>
</gene>
<reference evidence="13" key="1">
    <citation type="submission" date="2021-06" db="EMBL/GenBank/DDBJ databases">
        <title>Description of novel taxa of the family Lachnospiraceae.</title>
        <authorList>
            <person name="Chaplin A.V."/>
            <person name="Sokolova S.R."/>
            <person name="Pikina A.P."/>
            <person name="Korzhanova M."/>
            <person name="Belova V."/>
            <person name="Korostin D."/>
            <person name="Efimov B.A."/>
        </authorList>
    </citation>
    <scope>NUCLEOTIDE SEQUENCE</scope>
    <source>
        <strain evidence="13">ASD5720</strain>
    </source>
</reference>
<feature type="transmembrane region" description="Helical" evidence="10">
    <location>
        <begin position="507"/>
        <end position="529"/>
    </location>
</feature>
<dbReference type="EC" id="2.4.1.-" evidence="10"/>
<evidence type="ECO:0000313" key="13">
    <source>
        <dbReference type="EMBL" id="MBU9737271.1"/>
    </source>
</evidence>
<evidence type="ECO:0000259" key="11">
    <source>
        <dbReference type="Pfam" id="PF02366"/>
    </source>
</evidence>
<feature type="transmembrane region" description="Helical" evidence="10">
    <location>
        <begin position="304"/>
        <end position="337"/>
    </location>
</feature>
<dbReference type="InterPro" id="IPR027005">
    <property type="entry name" value="PMT-like"/>
</dbReference>
<comment type="similarity">
    <text evidence="3 10">Belongs to the glycosyltransferase 39 family.</text>
</comment>
<keyword evidence="10" id="KW-1003">Cell membrane</keyword>
<sequence>MEQNTNEKVELMILTFTKKDWIFCIALTLLYACIALTNVGSNKTPENGYTLKEGGAPAVIGFEQEEDIAQIWVYSGISEGNLKVTSEDGQELDYEQKFGKMYRYANIGGDFHTKQLTFSSESGDLEILEIVFWNAQGEQIRGYLAAGDPEASNLLDESDHVPKRPTFTDGMYFDELYHARTGYEYIHGMEPYETVHPPLGKVLISFGIRMFGMNPFGWRIMGVMFGIFMVPVMYVFGKRLFKKSEYALLASFLFTFDFMHYTQSRIATLDVFAVFFILLMYYFMYEYYTMDFYRDGLKKTLRPLALSGVFFAIGVAVKWIGIYAGAGLAVIFFTSLIQRYLRYRRLKTAGDESAPEMGRIFKKNAWILIGWCVLFFIALPIGVYLLAYIPYFNIGYDLKGIWDCQVTMYSYHSTLEATHPYQSLAIEWPYILRPVWYFMGAFEPEGSVATISVMGNPAVWWICSTGTIVLIAALCLRKIKGNPAIFVSLVGIASNFVPWLLIRRCIFIYHFFATVPFILLGTVCLLFELEKKYPKLAWVKWAWMGLALALFILFFPVISGVECSTAYSDALEWLPGWTFRGV</sequence>
<keyword evidence="5 10" id="KW-0808">Transferase</keyword>
<keyword evidence="14" id="KW-1185">Reference proteome</keyword>
<feature type="transmembrane region" description="Helical" evidence="10">
    <location>
        <begin position="483"/>
        <end position="501"/>
    </location>
</feature>
<evidence type="ECO:0000256" key="5">
    <source>
        <dbReference type="ARBA" id="ARBA00022679"/>
    </source>
</evidence>
<evidence type="ECO:0000256" key="7">
    <source>
        <dbReference type="ARBA" id="ARBA00022989"/>
    </source>
</evidence>
<evidence type="ECO:0000259" key="12">
    <source>
        <dbReference type="Pfam" id="PF16192"/>
    </source>
</evidence>
<feature type="domain" description="Protein O-mannosyl-transferase C-terminal four TM" evidence="12">
    <location>
        <begin position="399"/>
        <end position="577"/>
    </location>
</feature>
<feature type="transmembrane region" description="Helical" evidence="10">
    <location>
        <begin position="365"/>
        <end position="389"/>
    </location>
</feature>
<keyword evidence="4 10" id="KW-0328">Glycosyltransferase</keyword>